<feature type="compositionally biased region" description="Polar residues" evidence="1">
    <location>
        <begin position="1"/>
        <end position="12"/>
    </location>
</feature>
<feature type="compositionally biased region" description="Acidic residues" evidence="1">
    <location>
        <begin position="75"/>
        <end position="93"/>
    </location>
</feature>
<reference evidence="2 3" key="1">
    <citation type="journal article" date="2018" name="Cell">
        <title>The Chara Genome: Secondary Complexity and Implications for Plant Terrestrialization.</title>
        <authorList>
            <person name="Nishiyama T."/>
            <person name="Sakayama H."/>
            <person name="Vries J.D."/>
            <person name="Buschmann H."/>
            <person name="Saint-Marcoux D."/>
            <person name="Ullrich K.K."/>
            <person name="Haas F.B."/>
            <person name="Vanderstraeten L."/>
            <person name="Becker D."/>
            <person name="Lang D."/>
            <person name="Vosolsobe S."/>
            <person name="Rombauts S."/>
            <person name="Wilhelmsson P.K.I."/>
            <person name="Janitza P."/>
            <person name="Kern R."/>
            <person name="Heyl A."/>
            <person name="Rumpler F."/>
            <person name="Villalobos L.I.A.C."/>
            <person name="Clay J.M."/>
            <person name="Skokan R."/>
            <person name="Toyoda A."/>
            <person name="Suzuki Y."/>
            <person name="Kagoshima H."/>
            <person name="Schijlen E."/>
            <person name="Tajeshwar N."/>
            <person name="Catarino B."/>
            <person name="Hetherington A.J."/>
            <person name="Saltykova A."/>
            <person name="Bonnot C."/>
            <person name="Breuninger H."/>
            <person name="Symeonidi A."/>
            <person name="Radhakrishnan G.V."/>
            <person name="Van Nieuwerburgh F."/>
            <person name="Deforce D."/>
            <person name="Chang C."/>
            <person name="Karol K.G."/>
            <person name="Hedrich R."/>
            <person name="Ulvskov P."/>
            <person name="Glockner G."/>
            <person name="Delwiche C.F."/>
            <person name="Petrasek J."/>
            <person name="Van de Peer Y."/>
            <person name="Friml J."/>
            <person name="Beilby M."/>
            <person name="Dolan L."/>
            <person name="Kohara Y."/>
            <person name="Sugano S."/>
            <person name="Fujiyama A."/>
            <person name="Delaux P.-M."/>
            <person name="Quint M."/>
            <person name="TheiBen G."/>
            <person name="Hagemann M."/>
            <person name="Harholt J."/>
            <person name="Dunand C."/>
            <person name="Zachgo S."/>
            <person name="Langdale J."/>
            <person name="Maumus F."/>
            <person name="Straeten D.V.D."/>
            <person name="Gould S.B."/>
            <person name="Rensing S.A."/>
        </authorList>
    </citation>
    <scope>NUCLEOTIDE SEQUENCE [LARGE SCALE GENOMIC DNA]</scope>
    <source>
        <strain evidence="2 3">S276</strain>
    </source>
</reference>
<evidence type="ECO:0000313" key="2">
    <source>
        <dbReference type="EMBL" id="GBG86435.1"/>
    </source>
</evidence>
<feature type="region of interest" description="Disordered" evidence="1">
    <location>
        <begin position="50"/>
        <end position="115"/>
    </location>
</feature>
<name>A0A388LVZ6_CHABU</name>
<evidence type="ECO:0000313" key="3">
    <source>
        <dbReference type="Proteomes" id="UP000265515"/>
    </source>
</evidence>
<keyword evidence="3" id="KW-1185">Reference proteome</keyword>
<feature type="compositionally biased region" description="Basic and acidic residues" evidence="1">
    <location>
        <begin position="50"/>
        <end position="67"/>
    </location>
</feature>
<comment type="caution">
    <text evidence="2">The sequence shown here is derived from an EMBL/GenBank/DDBJ whole genome shotgun (WGS) entry which is preliminary data.</text>
</comment>
<dbReference type="Proteomes" id="UP000265515">
    <property type="component" value="Unassembled WGS sequence"/>
</dbReference>
<sequence length="240" mass="27860">MVTTRSRTSTAPYSKGQEEKTATILIEKKERMEKEFIKQAKMLALLEEQAAKKKQMEEELERWKEQEENLAAVEAEVEEDEEIAEDKETEEEEALTRRRGEASSSRAPPEEEERAAKEWVAHLLLGEEREVELMIPQAERAAVTKELEGEVDPLRRQEKEQEKQLGWKLTLAQERIRRLEVAKKMERRIKAVETRMGKIGEETELGQKLHTLTHSVNSLLTAQQEQQKHIRGHDIALETV</sequence>
<protein>
    <submittedName>
        <fullName evidence="2">Uncharacterized protein</fullName>
    </submittedName>
</protein>
<organism evidence="2 3">
    <name type="scientific">Chara braunii</name>
    <name type="common">Braun's stonewort</name>
    <dbReference type="NCBI Taxonomy" id="69332"/>
    <lineage>
        <taxon>Eukaryota</taxon>
        <taxon>Viridiplantae</taxon>
        <taxon>Streptophyta</taxon>
        <taxon>Charophyceae</taxon>
        <taxon>Charales</taxon>
        <taxon>Characeae</taxon>
        <taxon>Chara</taxon>
    </lineage>
</organism>
<proteinExistence type="predicted"/>
<accession>A0A388LVZ6</accession>
<dbReference type="AlphaFoldDB" id="A0A388LVZ6"/>
<gene>
    <name evidence="2" type="ORF">CBR_g41432</name>
</gene>
<dbReference type="Gramene" id="GBG86435">
    <property type="protein sequence ID" value="GBG86435"/>
    <property type="gene ID" value="CBR_g41432"/>
</dbReference>
<evidence type="ECO:0000256" key="1">
    <source>
        <dbReference type="SAM" id="MobiDB-lite"/>
    </source>
</evidence>
<feature type="region of interest" description="Disordered" evidence="1">
    <location>
        <begin position="1"/>
        <end position="21"/>
    </location>
</feature>
<dbReference type="EMBL" id="BFEA01000564">
    <property type="protein sequence ID" value="GBG86435.1"/>
    <property type="molecule type" value="Genomic_DNA"/>
</dbReference>